<dbReference type="InterPro" id="IPR036397">
    <property type="entry name" value="RNaseH_sf"/>
</dbReference>
<gene>
    <name evidence="2" type="ORF">AVEN_112132_1</name>
    <name evidence="3" type="ORF">AVEN_188741_1</name>
    <name evidence="4" type="ORF">AVEN_221070_1</name>
    <name evidence="1" type="ORF">AVEN_258076_1</name>
</gene>
<dbReference type="Proteomes" id="UP000499080">
    <property type="component" value="Unassembled WGS sequence"/>
</dbReference>
<name>A0A4Y2DVH9_ARAVE</name>
<dbReference type="EMBL" id="BGPR01090705">
    <property type="protein sequence ID" value="GBM20366.1"/>
    <property type="molecule type" value="Genomic_DNA"/>
</dbReference>
<keyword evidence="5" id="KW-1185">Reference proteome</keyword>
<protein>
    <submittedName>
        <fullName evidence="1">Uncharacterized protein</fullName>
    </submittedName>
</protein>
<reference evidence="1 5" key="1">
    <citation type="journal article" date="2019" name="Sci. Rep.">
        <title>Orb-weaving spider Araneus ventricosus genome elucidates the spidroin gene catalogue.</title>
        <authorList>
            <person name="Kono N."/>
            <person name="Nakamura H."/>
            <person name="Ohtoshi R."/>
            <person name="Moran D.A.P."/>
            <person name="Shinohara A."/>
            <person name="Yoshida Y."/>
            <person name="Fujiwara M."/>
            <person name="Mori M."/>
            <person name="Tomita M."/>
            <person name="Arakawa K."/>
        </authorList>
    </citation>
    <scope>NUCLEOTIDE SEQUENCE [LARGE SCALE GENOMIC DNA]</scope>
</reference>
<dbReference type="GO" id="GO:0003676">
    <property type="term" value="F:nucleic acid binding"/>
    <property type="evidence" value="ECO:0007669"/>
    <property type="project" value="InterPro"/>
</dbReference>
<proteinExistence type="predicted"/>
<dbReference type="Gene3D" id="3.30.420.10">
    <property type="entry name" value="Ribonuclease H-like superfamily/Ribonuclease H"/>
    <property type="match status" value="1"/>
</dbReference>
<organism evidence="1 5">
    <name type="scientific">Araneus ventricosus</name>
    <name type="common">Orbweaver spider</name>
    <name type="synonym">Epeira ventricosa</name>
    <dbReference type="NCBI Taxonomy" id="182803"/>
    <lineage>
        <taxon>Eukaryota</taxon>
        <taxon>Metazoa</taxon>
        <taxon>Ecdysozoa</taxon>
        <taxon>Arthropoda</taxon>
        <taxon>Chelicerata</taxon>
        <taxon>Arachnida</taxon>
        <taxon>Araneae</taxon>
        <taxon>Araneomorphae</taxon>
        <taxon>Entelegynae</taxon>
        <taxon>Araneoidea</taxon>
        <taxon>Araneidae</taxon>
        <taxon>Araneus</taxon>
    </lineage>
</organism>
<sequence length="83" mass="9554">MWGATSPNVVHEQSLHPDYISVMYGFTADYLLGPFFFEENTPHGPQWFSITGARYCDLLQQQIIPALQERQCLETIVFEQDDA</sequence>
<evidence type="ECO:0000313" key="1">
    <source>
        <dbReference type="EMBL" id="GBM20337.1"/>
    </source>
</evidence>
<evidence type="ECO:0000313" key="5">
    <source>
        <dbReference type="Proteomes" id="UP000499080"/>
    </source>
</evidence>
<evidence type="ECO:0000313" key="3">
    <source>
        <dbReference type="EMBL" id="GBM20359.1"/>
    </source>
</evidence>
<evidence type="ECO:0000313" key="2">
    <source>
        <dbReference type="EMBL" id="GBM20353.1"/>
    </source>
</evidence>
<dbReference type="AlphaFoldDB" id="A0A4Y2DVH9"/>
<dbReference type="OrthoDB" id="6752614at2759"/>
<accession>A0A4Y2DVH9</accession>
<dbReference type="EMBL" id="BGPR01090702">
    <property type="protein sequence ID" value="GBM20353.1"/>
    <property type="molecule type" value="Genomic_DNA"/>
</dbReference>
<dbReference type="EMBL" id="BGPR01090703">
    <property type="protein sequence ID" value="GBM20359.1"/>
    <property type="molecule type" value="Genomic_DNA"/>
</dbReference>
<evidence type="ECO:0000313" key="4">
    <source>
        <dbReference type="EMBL" id="GBM20366.1"/>
    </source>
</evidence>
<comment type="caution">
    <text evidence="1">The sequence shown here is derived from an EMBL/GenBank/DDBJ whole genome shotgun (WGS) entry which is preliminary data.</text>
</comment>
<dbReference type="EMBL" id="BGPR01090698">
    <property type="protein sequence ID" value="GBM20337.1"/>
    <property type="molecule type" value="Genomic_DNA"/>
</dbReference>